<name>A0ABW9RLN6_9BACT</name>
<evidence type="ECO:0008006" key="3">
    <source>
        <dbReference type="Google" id="ProtNLM"/>
    </source>
</evidence>
<feature type="non-terminal residue" evidence="1">
    <location>
        <position position="96"/>
    </location>
</feature>
<organism evidence="1 2">
    <name type="scientific">Fulvivirga kasyanovii</name>
    <dbReference type="NCBI Taxonomy" id="396812"/>
    <lineage>
        <taxon>Bacteria</taxon>
        <taxon>Pseudomonadati</taxon>
        <taxon>Bacteroidota</taxon>
        <taxon>Cytophagia</taxon>
        <taxon>Cytophagales</taxon>
        <taxon>Fulvivirgaceae</taxon>
        <taxon>Fulvivirga</taxon>
    </lineage>
</organism>
<keyword evidence="2" id="KW-1185">Reference proteome</keyword>
<reference evidence="1 2" key="1">
    <citation type="submission" date="2019-02" db="EMBL/GenBank/DDBJ databases">
        <authorList>
            <person name="Goldberg S.R."/>
            <person name="Haltli B.A."/>
            <person name="Correa H."/>
            <person name="Russell K.G."/>
        </authorList>
    </citation>
    <scope>NUCLEOTIDE SEQUENCE [LARGE SCALE GENOMIC DNA]</scope>
    <source>
        <strain evidence="1 2">JCM 16186</strain>
    </source>
</reference>
<accession>A0ABW9RLN6</accession>
<comment type="caution">
    <text evidence="1">The sequence shown here is derived from an EMBL/GenBank/DDBJ whole genome shotgun (WGS) entry which is preliminary data.</text>
</comment>
<gene>
    <name evidence="1" type="ORF">E1163_08245</name>
</gene>
<evidence type="ECO:0000313" key="2">
    <source>
        <dbReference type="Proteomes" id="UP000798808"/>
    </source>
</evidence>
<protein>
    <recommendedName>
        <fullName evidence="3">Lipocalin-like domain-containing protein</fullName>
    </recommendedName>
</protein>
<dbReference type="Proteomes" id="UP000798808">
    <property type="component" value="Unassembled WGS sequence"/>
</dbReference>
<sequence>MKNLTYLFSAVILLVVLTTIGCKKDDDPGLSEEEQQLEALAGTWVATTVNDGVQDRQDYDGFTLTINKELTYSTAAGPDLLPMPEAGAFVFGANVK</sequence>
<dbReference type="PROSITE" id="PS51257">
    <property type="entry name" value="PROKAR_LIPOPROTEIN"/>
    <property type="match status" value="1"/>
</dbReference>
<dbReference type="EMBL" id="SMLW01000467">
    <property type="protein sequence ID" value="MTI24928.1"/>
    <property type="molecule type" value="Genomic_DNA"/>
</dbReference>
<proteinExistence type="predicted"/>
<evidence type="ECO:0000313" key="1">
    <source>
        <dbReference type="EMBL" id="MTI24928.1"/>
    </source>
</evidence>
<dbReference type="RefSeq" id="WP_155170967.1">
    <property type="nucleotide sequence ID" value="NZ_SMLW01000467.1"/>
</dbReference>